<evidence type="ECO:0000313" key="2">
    <source>
        <dbReference type="Proteomes" id="UP000030428"/>
    </source>
</evidence>
<reference evidence="1 2" key="1">
    <citation type="journal article" date="2016" name="Front. Microbiol.">
        <title>Single-Cell (Meta-)Genomics of a Dimorphic Candidatus Thiomargarita nelsonii Reveals Genomic Plasticity.</title>
        <authorList>
            <person name="Flood B.E."/>
            <person name="Fliss P."/>
            <person name="Jones D.S."/>
            <person name="Dick G.J."/>
            <person name="Jain S."/>
            <person name="Kaster A.K."/>
            <person name="Winkel M."/>
            <person name="Mussmann M."/>
            <person name="Bailey J."/>
        </authorList>
    </citation>
    <scope>NUCLEOTIDE SEQUENCE [LARGE SCALE GENOMIC DNA]</scope>
    <source>
        <strain evidence="1">Hydrate Ridge</strain>
    </source>
</reference>
<evidence type="ECO:0000313" key="1">
    <source>
        <dbReference type="EMBL" id="KHD09452.1"/>
    </source>
</evidence>
<keyword evidence="2" id="KW-1185">Reference proteome</keyword>
<dbReference type="PANTHER" id="PTHR38605">
    <property type="entry name" value="ATPASE-RELATED"/>
    <property type="match status" value="1"/>
</dbReference>
<protein>
    <recommendedName>
        <fullName evidence="3">YcjX family protein</fullName>
    </recommendedName>
</protein>
<dbReference type="Pfam" id="PF04317">
    <property type="entry name" value="DUF463"/>
    <property type="match status" value="1"/>
</dbReference>
<dbReference type="PANTHER" id="PTHR38605:SF1">
    <property type="entry name" value="ATPASE"/>
    <property type="match status" value="1"/>
</dbReference>
<gene>
    <name evidence="1" type="ORF">PN36_26555</name>
</gene>
<comment type="caution">
    <text evidence="1">The sequence shown here is derived from an EMBL/GenBank/DDBJ whole genome shotgun (WGS) entry which is preliminary data.</text>
</comment>
<sequence length="469" mass="53120">MNKWITRFSTSTPLNERINRTLDKQVKLAVTGLSRSGKTVFITSLVHQLLHGLNSTHLPFFQIVNSGLLRGVKAMPQPDMHIPSFRYDVAVEQLCGELPTWPQPTSGITEIRLAIRYLSNKPLLKHVSPVSTLYVDIIDYPGEWLLDLSLLELNYEQWSKQIARACESEPRLSLSEKWRSFMDSLDPASEADETTMRQAASLYTDFLHDCKDSGLSLLQPGRFTMPGDDLKGAPLLEFCPLLKIPQDIDNQSSLFAEMKKRYESYKEHVVKKFYNEHFSSFDRQIVLADVLRAFNTGYPTFTDMRDAINMVMKSFQYGKSGLINRLFGGLKIDKILFAATKADHVTPEQLPNLENFLRAMVTKSYNNATFEGVRTETIALAAVKCTQAAYTTYQGQKISCIKGMPLQGDKPIALFPGDVPVEAPMPEEWVDGRFQFLEFKPPRLANIHGSGLPHIRLDRALEFLLGDKF</sequence>
<evidence type="ECO:0008006" key="3">
    <source>
        <dbReference type="Google" id="ProtNLM"/>
    </source>
</evidence>
<dbReference type="EMBL" id="JSZA02000156">
    <property type="protein sequence ID" value="KHD09452.1"/>
    <property type="molecule type" value="Genomic_DNA"/>
</dbReference>
<name>A0A0A6PGK8_9GAMM</name>
<dbReference type="InterPro" id="IPR007413">
    <property type="entry name" value="YcjX-like"/>
</dbReference>
<dbReference type="PIRSF" id="PIRSF019381">
    <property type="entry name" value="YcjX"/>
    <property type="match status" value="1"/>
</dbReference>
<accession>A0A0A6PGK8</accession>
<proteinExistence type="predicted"/>
<organism evidence="1 2">
    <name type="scientific">Candidatus Thiomargarita nelsonii</name>
    <dbReference type="NCBI Taxonomy" id="1003181"/>
    <lineage>
        <taxon>Bacteria</taxon>
        <taxon>Pseudomonadati</taxon>
        <taxon>Pseudomonadota</taxon>
        <taxon>Gammaproteobacteria</taxon>
        <taxon>Thiotrichales</taxon>
        <taxon>Thiotrichaceae</taxon>
        <taxon>Thiomargarita</taxon>
    </lineage>
</organism>
<dbReference type="AlphaFoldDB" id="A0A0A6PGK8"/>
<dbReference type="Proteomes" id="UP000030428">
    <property type="component" value="Unassembled WGS sequence"/>
</dbReference>